<sequence>MAREAKIYFQDQLAGYLIESDRGYTFHYDKAYISAADPKPISLRFSI</sequence>
<dbReference type="NCBIfam" id="TIGR03071">
    <property type="entry name" value="couple_hipA"/>
    <property type="match status" value="1"/>
</dbReference>
<gene>
    <name evidence="2" type="ORF">C5749_07395</name>
</gene>
<organism evidence="2 3">
    <name type="scientific">Sphingobacterium gobiense</name>
    <dbReference type="NCBI Taxonomy" id="1382456"/>
    <lineage>
        <taxon>Bacteria</taxon>
        <taxon>Pseudomonadati</taxon>
        <taxon>Bacteroidota</taxon>
        <taxon>Sphingobacteriia</taxon>
        <taxon>Sphingobacteriales</taxon>
        <taxon>Sphingobacteriaceae</taxon>
        <taxon>Sphingobacterium</taxon>
    </lineage>
</organism>
<dbReference type="InterPro" id="IPR017508">
    <property type="entry name" value="HipA_N1"/>
</dbReference>
<evidence type="ECO:0000259" key="1">
    <source>
        <dbReference type="Pfam" id="PF13657"/>
    </source>
</evidence>
<comment type="caution">
    <text evidence="2">The sequence shown here is derived from an EMBL/GenBank/DDBJ whole genome shotgun (WGS) entry which is preliminary data.</text>
</comment>
<dbReference type="AlphaFoldDB" id="A0A2S9JUR8"/>
<feature type="domain" description="HipA N-terminal subdomain 1" evidence="1">
    <location>
        <begin position="6"/>
        <end position="46"/>
    </location>
</feature>
<keyword evidence="3" id="KW-1185">Reference proteome</keyword>
<dbReference type="Proteomes" id="UP000238642">
    <property type="component" value="Unassembled WGS sequence"/>
</dbReference>
<reference evidence="2 3" key="1">
    <citation type="submission" date="2018-02" db="EMBL/GenBank/DDBJ databases">
        <title>The draft genome of Sphingobacterium gobiense H7.</title>
        <authorList>
            <person name="Li L."/>
            <person name="Liu L."/>
            <person name="Zhang X."/>
            <person name="Wang T."/>
            <person name="Liang L."/>
        </authorList>
    </citation>
    <scope>NUCLEOTIDE SEQUENCE [LARGE SCALE GENOMIC DNA]</scope>
    <source>
        <strain evidence="2 3">ACCC 05757</strain>
    </source>
</reference>
<evidence type="ECO:0000313" key="3">
    <source>
        <dbReference type="Proteomes" id="UP000238642"/>
    </source>
</evidence>
<dbReference type="EMBL" id="PVBS01000001">
    <property type="protein sequence ID" value="PRD57024.1"/>
    <property type="molecule type" value="Genomic_DNA"/>
</dbReference>
<dbReference type="OrthoDB" id="196808at2"/>
<accession>A0A2S9JUR8</accession>
<name>A0A2S9JUR8_9SPHI</name>
<proteinExistence type="predicted"/>
<dbReference type="Pfam" id="PF13657">
    <property type="entry name" value="Couple_hipA"/>
    <property type="match status" value="1"/>
</dbReference>
<protein>
    <recommendedName>
        <fullName evidence="1">HipA N-terminal subdomain 1 domain-containing protein</fullName>
    </recommendedName>
</protein>
<dbReference type="RefSeq" id="WP_105724416.1">
    <property type="nucleotide sequence ID" value="NZ_PVBS01000001.1"/>
</dbReference>
<evidence type="ECO:0000313" key="2">
    <source>
        <dbReference type="EMBL" id="PRD57024.1"/>
    </source>
</evidence>